<evidence type="ECO:0000256" key="1">
    <source>
        <dbReference type="ARBA" id="ARBA00001936"/>
    </source>
</evidence>
<accession>A0AAN8J9A6</accession>
<dbReference type="Gene3D" id="3.40.350.10">
    <property type="entry name" value="Creatinase/prolidase N-terminal domain"/>
    <property type="match status" value="1"/>
</dbReference>
<dbReference type="GO" id="GO:0006508">
    <property type="term" value="P:proteolysis"/>
    <property type="evidence" value="ECO:0007669"/>
    <property type="project" value="TreeGrafter"/>
</dbReference>
<comment type="cofactor">
    <cofactor evidence="1">
        <name>Mn(2+)</name>
        <dbReference type="ChEBI" id="CHEBI:29035"/>
    </cofactor>
</comment>
<dbReference type="InterPro" id="IPR000994">
    <property type="entry name" value="Pept_M24"/>
</dbReference>
<dbReference type="Proteomes" id="UP001347796">
    <property type="component" value="Unassembled WGS sequence"/>
</dbReference>
<keyword evidence="5" id="KW-0464">Manganese</keyword>
<dbReference type="GO" id="GO:0005739">
    <property type="term" value="C:mitochondrion"/>
    <property type="evidence" value="ECO:0007669"/>
    <property type="project" value="TreeGrafter"/>
</dbReference>
<dbReference type="FunFam" id="3.90.230.10:FF:000002">
    <property type="entry name" value="Xaa-Pro aminopeptidase 3"/>
    <property type="match status" value="1"/>
</dbReference>
<dbReference type="InterPro" id="IPR036005">
    <property type="entry name" value="Creatinase/aminopeptidase-like"/>
</dbReference>
<dbReference type="AlphaFoldDB" id="A0AAN8J9A6"/>
<organism evidence="7 8">
    <name type="scientific">Patella caerulea</name>
    <name type="common">Rayed Mediterranean limpet</name>
    <dbReference type="NCBI Taxonomy" id="87958"/>
    <lineage>
        <taxon>Eukaryota</taxon>
        <taxon>Metazoa</taxon>
        <taxon>Spiralia</taxon>
        <taxon>Lophotrochozoa</taxon>
        <taxon>Mollusca</taxon>
        <taxon>Gastropoda</taxon>
        <taxon>Patellogastropoda</taxon>
        <taxon>Patelloidea</taxon>
        <taxon>Patellidae</taxon>
        <taxon>Patella</taxon>
    </lineage>
</organism>
<dbReference type="InterPro" id="IPR029149">
    <property type="entry name" value="Creatin/AminoP/Spt16_N"/>
</dbReference>
<keyword evidence="4" id="KW-0378">Hydrolase</keyword>
<dbReference type="InterPro" id="IPR052433">
    <property type="entry name" value="X-Pro_dipept-like"/>
</dbReference>
<protein>
    <recommendedName>
        <fullName evidence="6">Aminopeptidase P N-terminal domain-containing protein</fullName>
    </recommendedName>
</protein>
<evidence type="ECO:0000256" key="5">
    <source>
        <dbReference type="ARBA" id="ARBA00023211"/>
    </source>
</evidence>
<dbReference type="GO" id="GO:0030145">
    <property type="term" value="F:manganese ion binding"/>
    <property type="evidence" value="ECO:0007669"/>
    <property type="project" value="InterPro"/>
</dbReference>
<dbReference type="PANTHER" id="PTHR43226">
    <property type="entry name" value="XAA-PRO AMINOPEPTIDASE 3"/>
    <property type="match status" value="1"/>
</dbReference>
<evidence type="ECO:0000259" key="6">
    <source>
        <dbReference type="SMART" id="SM01011"/>
    </source>
</evidence>
<proteinExistence type="inferred from homology"/>
<gene>
    <name evidence="7" type="ORF">SNE40_016496</name>
</gene>
<dbReference type="InterPro" id="IPR007865">
    <property type="entry name" value="Aminopep_P_N"/>
</dbReference>
<comment type="similarity">
    <text evidence="2">Belongs to the peptidase M24B family.</text>
</comment>
<dbReference type="PANTHER" id="PTHR43226:SF4">
    <property type="entry name" value="XAA-PRO AMINOPEPTIDASE 3"/>
    <property type="match status" value="1"/>
</dbReference>
<feature type="domain" description="Aminopeptidase P N-terminal" evidence="6">
    <location>
        <begin position="35"/>
        <end position="182"/>
    </location>
</feature>
<keyword evidence="8" id="KW-1185">Reference proteome</keyword>
<evidence type="ECO:0000313" key="8">
    <source>
        <dbReference type="Proteomes" id="UP001347796"/>
    </source>
</evidence>
<dbReference type="SMART" id="SM01011">
    <property type="entry name" value="AMP_N"/>
    <property type="match status" value="1"/>
</dbReference>
<dbReference type="Gene3D" id="3.90.230.10">
    <property type="entry name" value="Creatinase/methionine aminopeptidase superfamily"/>
    <property type="match status" value="1"/>
</dbReference>
<reference evidence="7 8" key="1">
    <citation type="submission" date="2024-01" db="EMBL/GenBank/DDBJ databases">
        <title>The genome of the rayed Mediterranean limpet Patella caerulea (Linnaeus, 1758).</title>
        <authorList>
            <person name="Anh-Thu Weber A."/>
            <person name="Halstead-Nussloch G."/>
        </authorList>
    </citation>
    <scope>NUCLEOTIDE SEQUENCE [LARGE SCALE GENOMIC DNA]</scope>
    <source>
        <strain evidence="7">AATW-2023a</strain>
        <tissue evidence="7">Whole specimen</tissue>
    </source>
</reference>
<sequence length="477" mass="53944">MKKTWPNILICRHFGQPVAQTHPHLINDGEVTPGLTKSEFLSRRIKLVEKAIRTFKGVQTVKDHILIIPGASKVFMTNDIPYPFRQNTDFLYLCGFQEPDSVLVLKSGNETSERNHTSCLFVPEKDPEKELWDGLRSGTSGALELTGVDLTYDIRLFEEFLNNYCKFNSGFVLWYNFLRPVQQKIHDSVTQEMMVESKYKCMEDPTRLCQQLRVIKSPAEIELMKQSVETASQAFIDVMKFSSPEVNESALYAKMDYECRMREAEFLAYPPVVAGGQRANIIHYINNNQRIKGGELVLMDAGCEHHGYTSDITRTWPVSGKFSPAQEKLYNGILSVQLACINLCTIQFSLDQVYHAMLTFIGQQLQLLGLVETNLHTSKLMQKAKEFCPHHVSHYLGMDVHDTGEISRSINLQPGMIVTVEPGIYVNESDISVPEEFRGIGIRIEDDVLITETKPIVLSSSCPKTVEAIESVMTSSS</sequence>
<evidence type="ECO:0000256" key="2">
    <source>
        <dbReference type="ARBA" id="ARBA00008766"/>
    </source>
</evidence>
<evidence type="ECO:0000256" key="4">
    <source>
        <dbReference type="ARBA" id="ARBA00022801"/>
    </source>
</evidence>
<dbReference type="GO" id="GO:0070006">
    <property type="term" value="F:metalloaminopeptidase activity"/>
    <property type="evidence" value="ECO:0007669"/>
    <property type="project" value="InterPro"/>
</dbReference>
<dbReference type="SUPFAM" id="SSF53092">
    <property type="entry name" value="Creatinase/prolidase N-terminal domain"/>
    <property type="match status" value="1"/>
</dbReference>
<dbReference type="CDD" id="cd01087">
    <property type="entry name" value="Prolidase"/>
    <property type="match status" value="1"/>
</dbReference>
<comment type="caution">
    <text evidence="7">The sequence shown here is derived from an EMBL/GenBank/DDBJ whole genome shotgun (WGS) entry which is preliminary data.</text>
</comment>
<name>A0AAN8J9A6_PATCE</name>
<evidence type="ECO:0000256" key="3">
    <source>
        <dbReference type="ARBA" id="ARBA00022723"/>
    </source>
</evidence>
<dbReference type="Pfam" id="PF05195">
    <property type="entry name" value="AMP_N"/>
    <property type="match status" value="1"/>
</dbReference>
<dbReference type="Pfam" id="PF00557">
    <property type="entry name" value="Peptidase_M24"/>
    <property type="match status" value="1"/>
</dbReference>
<dbReference type="EMBL" id="JAZGQO010000011">
    <property type="protein sequence ID" value="KAK6172942.1"/>
    <property type="molecule type" value="Genomic_DNA"/>
</dbReference>
<dbReference type="SUPFAM" id="SSF55920">
    <property type="entry name" value="Creatinase/aminopeptidase"/>
    <property type="match status" value="1"/>
</dbReference>
<keyword evidence="3" id="KW-0479">Metal-binding</keyword>
<evidence type="ECO:0000313" key="7">
    <source>
        <dbReference type="EMBL" id="KAK6172942.1"/>
    </source>
</evidence>